<keyword evidence="2" id="KW-0677">Repeat</keyword>
<evidence type="ECO:0000256" key="3">
    <source>
        <dbReference type="SAM" id="Phobius"/>
    </source>
</evidence>
<dbReference type="InterPro" id="IPR011705">
    <property type="entry name" value="BACK"/>
</dbReference>
<keyword evidence="3" id="KW-1133">Transmembrane helix</keyword>
<dbReference type="InterPro" id="IPR000210">
    <property type="entry name" value="BTB/POZ_dom"/>
</dbReference>
<evidence type="ECO:0000259" key="4">
    <source>
        <dbReference type="PROSITE" id="PS50097"/>
    </source>
</evidence>
<dbReference type="Pfam" id="PF24681">
    <property type="entry name" value="Kelch_KLHDC2_KLHL20_DRC7"/>
    <property type="match status" value="1"/>
</dbReference>
<accession>A0A8J7NZP8</accession>
<keyword evidence="1" id="KW-0880">Kelch repeat</keyword>
<evidence type="ECO:0000313" key="5">
    <source>
        <dbReference type="EMBL" id="MBN3321681.1"/>
    </source>
</evidence>
<dbReference type="InterPro" id="IPR017096">
    <property type="entry name" value="BTB-kelch_protein"/>
</dbReference>
<dbReference type="Pfam" id="PF00651">
    <property type="entry name" value="BTB"/>
    <property type="match status" value="1"/>
</dbReference>
<evidence type="ECO:0000256" key="2">
    <source>
        <dbReference type="ARBA" id="ARBA00022737"/>
    </source>
</evidence>
<dbReference type="Pfam" id="PF07707">
    <property type="entry name" value="BACK"/>
    <property type="match status" value="1"/>
</dbReference>
<dbReference type="SMART" id="SM00612">
    <property type="entry name" value="Kelch"/>
    <property type="match status" value="6"/>
</dbReference>
<feature type="non-terminal residue" evidence="5">
    <location>
        <position position="1"/>
    </location>
</feature>
<dbReference type="Gene3D" id="3.30.710.10">
    <property type="entry name" value="Potassium Channel Kv1.1, Chain A"/>
    <property type="match status" value="1"/>
</dbReference>
<dbReference type="EMBL" id="JAAWVO010056316">
    <property type="protein sequence ID" value="MBN3321681.1"/>
    <property type="molecule type" value="Genomic_DNA"/>
</dbReference>
<dbReference type="SUPFAM" id="SSF54695">
    <property type="entry name" value="POZ domain"/>
    <property type="match status" value="1"/>
</dbReference>
<proteinExistence type="predicted"/>
<dbReference type="Proteomes" id="UP000736164">
    <property type="component" value="Unassembled WGS sequence"/>
</dbReference>
<organism evidence="5 6">
    <name type="scientific">Atractosteus spatula</name>
    <name type="common">Alligator gar</name>
    <name type="synonym">Lepisosteus spatula</name>
    <dbReference type="NCBI Taxonomy" id="7917"/>
    <lineage>
        <taxon>Eukaryota</taxon>
        <taxon>Metazoa</taxon>
        <taxon>Chordata</taxon>
        <taxon>Craniata</taxon>
        <taxon>Vertebrata</taxon>
        <taxon>Euteleostomi</taxon>
        <taxon>Actinopterygii</taxon>
        <taxon>Neopterygii</taxon>
        <taxon>Holostei</taxon>
        <taxon>Semionotiformes</taxon>
        <taxon>Lepisosteidae</taxon>
        <taxon>Atractosteus</taxon>
    </lineage>
</organism>
<dbReference type="PROSITE" id="PS50097">
    <property type="entry name" value="BTB"/>
    <property type="match status" value="1"/>
</dbReference>
<dbReference type="InterPro" id="IPR011333">
    <property type="entry name" value="SKP1/BTB/POZ_sf"/>
</dbReference>
<feature type="domain" description="BTB" evidence="4">
    <location>
        <begin position="50"/>
        <end position="117"/>
    </location>
</feature>
<dbReference type="PANTHER" id="PTHR45632">
    <property type="entry name" value="LD33804P"/>
    <property type="match status" value="1"/>
</dbReference>
<dbReference type="SUPFAM" id="SSF117281">
    <property type="entry name" value="Kelch motif"/>
    <property type="match status" value="1"/>
</dbReference>
<dbReference type="CDD" id="cd18473">
    <property type="entry name" value="BACK_KLHL34"/>
    <property type="match status" value="1"/>
</dbReference>
<dbReference type="Gene3D" id="1.25.40.420">
    <property type="match status" value="1"/>
</dbReference>
<keyword evidence="6" id="KW-1185">Reference proteome</keyword>
<dbReference type="PANTHER" id="PTHR45632:SF8">
    <property type="entry name" value="KELCH-LIKE PROTEIN 34"/>
    <property type="match status" value="1"/>
</dbReference>
<dbReference type="Gene3D" id="2.120.10.80">
    <property type="entry name" value="Kelch-type beta propeller"/>
    <property type="match status" value="1"/>
</dbReference>
<keyword evidence="3" id="KW-0472">Membrane</keyword>
<keyword evidence="3" id="KW-0812">Transmembrane</keyword>
<reference evidence="5" key="1">
    <citation type="journal article" date="2021" name="Cell">
        <title>Tracing the genetic footprints of vertebrate landing in non-teleost ray-finned fishes.</title>
        <authorList>
            <person name="Bi X."/>
            <person name="Wang K."/>
            <person name="Yang L."/>
            <person name="Pan H."/>
            <person name="Jiang H."/>
            <person name="Wei Q."/>
            <person name="Fang M."/>
            <person name="Yu H."/>
            <person name="Zhu C."/>
            <person name="Cai Y."/>
            <person name="He Y."/>
            <person name="Gan X."/>
            <person name="Zeng H."/>
            <person name="Yu D."/>
            <person name="Zhu Y."/>
            <person name="Jiang H."/>
            <person name="Qiu Q."/>
            <person name="Yang H."/>
            <person name="Zhang Y.E."/>
            <person name="Wang W."/>
            <person name="Zhu M."/>
            <person name="He S."/>
            <person name="Zhang G."/>
        </authorList>
    </citation>
    <scope>NUCLEOTIDE SEQUENCE</scope>
    <source>
        <strain evidence="5">Allg_001</strain>
    </source>
</reference>
<feature type="transmembrane region" description="Helical" evidence="3">
    <location>
        <begin position="7"/>
        <end position="27"/>
    </location>
</feature>
<dbReference type="PIRSF" id="PIRSF037037">
    <property type="entry name" value="Kelch-like_protein_gigaxonin"/>
    <property type="match status" value="1"/>
</dbReference>
<dbReference type="InterPro" id="IPR015915">
    <property type="entry name" value="Kelch-typ_b-propeller"/>
</dbReference>
<feature type="non-terminal residue" evidence="5">
    <location>
        <position position="603"/>
    </location>
</feature>
<sequence>LYCRVSFLPLLVVGATVILCIMSYFLVLSKTHGETVLGQYQRLRADKLLCDIVLVAGGTEFPAHRSLLACSSDYFRSLFKDYTRESKASLIKLQVVSAAGLQHILDFIYTSWLSLSPDTLEDTLEAASYLQVLEAIQLCSQYMISNLTLDNCCFFANVASKYGIGDALSAANRYISSKFRELLLCNVDSVGLLELNTESLMDVLDSEGMPGVRELSLLALVLEWLRNNKLSAVKSNLILSKIRYGLIPVEELTNLYSTHESLQTPFIKSLILKAMNYHSLGHQQPLIQSTQTTLRSQRTHVALVGGATQMDGLVREVLAFDPYLKKFRSLTELKVKVQNHCVCVVENFLYVLGGEAIEINENGKVVTTVVNNQVYRYDPRFNRWAEAAGMLERRAQFACCAVDGRIFAIGGRSGIESPHSSMEVYDIKTNKWQKAEDLPQKMHGHACTMYKNTIYISGGVHINQRESSRQVFKFNILERQWRTCAAMSIARFSHQMAAVKDKIYTFLGMYEPFCDIEKYDPIENQWTRLKPLLNDRFSYGLVVVEGSILLIGGKKWNNAQEVSTPSVLEYDVDEDSWTELCRLPRPLYGSQCALLQLPDPTEP</sequence>
<comment type="caution">
    <text evidence="5">The sequence shown here is derived from an EMBL/GenBank/DDBJ whole genome shotgun (WGS) entry which is preliminary data.</text>
</comment>
<dbReference type="SMART" id="SM00225">
    <property type="entry name" value="BTB"/>
    <property type="match status" value="1"/>
</dbReference>
<evidence type="ECO:0000256" key="1">
    <source>
        <dbReference type="ARBA" id="ARBA00022441"/>
    </source>
</evidence>
<name>A0A8J7NZP8_ATRSP</name>
<dbReference type="SMART" id="SM00875">
    <property type="entry name" value="BACK"/>
    <property type="match status" value="1"/>
</dbReference>
<dbReference type="InterPro" id="IPR006652">
    <property type="entry name" value="Kelch_1"/>
</dbReference>
<protein>
    <submittedName>
        <fullName evidence="5">KLH34 protein</fullName>
    </submittedName>
</protein>
<dbReference type="AlphaFoldDB" id="A0A8J7NZP8"/>
<evidence type="ECO:0000313" key="6">
    <source>
        <dbReference type="Proteomes" id="UP000736164"/>
    </source>
</evidence>
<gene>
    <name evidence="5" type="primary">Klhl34</name>
    <name evidence="5" type="ORF">GTO95_0009231</name>
</gene>